<evidence type="ECO:0000313" key="3">
    <source>
        <dbReference type="EnsemblMetazoa" id="LLOJ007088-PA"/>
    </source>
</evidence>
<keyword evidence="2" id="KW-0812">Transmembrane</keyword>
<keyword evidence="2" id="KW-0472">Membrane</keyword>
<name>A0A1B0CQD9_LUTLO</name>
<sequence length="518" mass="58680">MKVDKAVCTSDVLEDLSRAIKFEAVFTTLVENKIVAIKRECEEKARLKQAKKRRFLFGRRFSVVHRMRWMQSVLLQSQQWEVQQEDAVVAVEMAPVRAEVEEVPRCESPAVDSPRMLSLQAETDTSGSGVAVELDHFDIVSIRSDMCRTGEAAATAAIRDVADGEKLSQSDDVIVRMKPRRQVRARFKEDFLETPCVSPEAPRKVDVVKSTKRKYNLREASLLLEQERHRLRILEAKSISAQCSPILPRHLQSDSPDLSIHSGQSAPAATSEPRPEVARTEPRARGRRESTGASHHEASVNYQATNPLSQGFVSSFNQLAQSHMPVMATANKTPCDMIKMHRLPKARHDDEVPPLAEESIGEDSARKKKNWHKRAHRLSDPVLVYPSTSGLQHCILSRPPNQPIDLHYDEDFIYDVSLQIDPERNGDVEAVIPGQRRHKHKHHKHCKKKRHKTRKILVHDLDEQTVKVIDPDDLPKRARWTIIATACLLLVMCLLLVGVTLRMAPIIDDMGKSRLHLT</sequence>
<reference evidence="3" key="1">
    <citation type="submission" date="2020-05" db="UniProtKB">
        <authorList>
            <consortium name="EnsemblMetazoa"/>
        </authorList>
    </citation>
    <scope>IDENTIFICATION</scope>
    <source>
        <strain evidence="3">Jacobina</strain>
    </source>
</reference>
<evidence type="ECO:0000313" key="4">
    <source>
        <dbReference type="Proteomes" id="UP000092461"/>
    </source>
</evidence>
<accession>A0A1B0CQD9</accession>
<dbReference type="EnsemblMetazoa" id="LLOJ007088-RA">
    <property type="protein sequence ID" value="LLOJ007088-PA"/>
    <property type="gene ID" value="LLOJ007088"/>
</dbReference>
<feature type="compositionally biased region" description="Basic and acidic residues" evidence="1">
    <location>
        <begin position="273"/>
        <end position="296"/>
    </location>
</feature>
<dbReference type="EMBL" id="AJWK01023452">
    <property type="status" value="NOT_ANNOTATED_CDS"/>
    <property type="molecule type" value="Genomic_DNA"/>
</dbReference>
<dbReference type="Proteomes" id="UP000092461">
    <property type="component" value="Unassembled WGS sequence"/>
</dbReference>
<dbReference type="AlphaFoldDB" id="A0A1B0CQD9"/>
<dbReference type="VEuPathDB" id="VectorBase:LLONM1_003599"/>
<keyword evidence="2" id="KW-1133">Transmembrane helix</keyword>
<feature type="region of interest" description="Disordered" evidence="1">
    <location>
        <begin position="247"/>
        <end position="296"/>
    </location>
</feature>
<feature type="region of interest" description="Disordered" evidence="1">
    <location>
        <begin position="349"/>
        <end position="373"/>
    </location>
</feature>
<feature type="compositionally biased region" description="Polar residues" evidence="1">
    <location>
        <begin position="253"/>
        <end position="268"/>
    </location>
</feature>
<keyword evidence="4" id="KW-1185">Reference proteome</keyword>
<proteinExistence type="predicted"/>
<evidence type="ECO:0000256" key="1">
    <source>
        <dbReference type="SAM" id="MobiDB-lite"/>
    </source>
</evidence>
<dbReference type="VEuPathDB" id="VectorBase:LLOJ007088"/>
<organism evidence="3 4">
    <name type="scientific">Lutzomyia longipalpis</name>
    <name type="common">Sand fly</name>
    <dbReference type="NCBI Taxonomy" id="7200"/>
    <lineage>
        <taxon>Eukaryota</taxon>
        <taxon>Metazoa</taxon>
        <taxon>Ecdysozoa</taxon>
        <taxon>Arthropoda</taxon>
        <taxon>Hexapoda</taxon>
        <taxon>Insecta</taxon>
        <taxon>Pterygota</taxon>
        <taxon>Neoptera</taxon>
        <taxon>Endopterygota</taxon>
        <taxon>Diptera</taxon>
        <taxon>Nematocera</taxon>
        <taxon>Psychodoidea</taxon>
        <taxon>Psychodidae</taxon>
        <taxon>Lutzomyia</taxon>
        <taxon>Lutzomyia</taxon>
    </lineage>
</organism>
<protein>
    <submittedName>
        <fullName evidence="3">Uncharacterized protein</fullName>
    </submittedName>
</protein>
<feature type="transmembrane region" description="Helical" evidence="2">
    <location>
        <begin position="480"/>
        <end position="504"/>
    </location>
</feature>
<evidence type="ECO:0000256" key="2">
    <source>
        <dbReference type="SAM" id="Phobius"/>
    </source>
</evidence>